<gene>
    <name evidence="3" type="ORF">PTSG_00546</name>
</gene>
<dbReference type="SUPFAM" id="SSF52833">
    <property type="entry name" value="Thioredoxin-like"/>
    <property type="match status" value="1"/>
</dbReference>
<dbReference type="KEGG" id="sre:PTSG_00546"/>
<feature type="domain" description="Thioredoxin" evidence="2">
    <location>
        <begin position="115"/>
        <end position="255"/>
    </location>
</feature>
<accession>F2TWS7</accession>
<proteinExistence type="predicted"/>
<reference evidence="3" key="1">
    <citation type="submission" date="2009-08" db="EMBL/GenBank/DDBJ databases">
        <title>Annotation of Salpingoeca rosetta.</title>
        <authorList>
            <consortium name="The Broad Institute Genome Sequencing Platform"/>
            <person name="Russ C."/>
            <person name="Cuomo C."/>
            <person name="Burger G."/>
            <person name="Gray M.W."/>
            <person name="Holland P.W.H."/>
            <person name="King N."/>
            <person name="Lang F.B.F."/>
            <person name="Roger A.J."/>
            <person name="Ruiz-Trillo I."/>
            <person name="Young S.K."/>
            <person name="Zeng Q."/>
            <person name="Gargeya S."/>
            <person name="Alvarado L."/>
            <person name="Berlin A."/>
            <person name="Chapman S.B."/>
            <person name="Chen Z."/>
            <person name="Freedman E."/>
            <person name="Gellesch M."/>
            <person name="Goldberg J."/>
            <person name="Griggs A."/>
            <person name="Gujja S."/>
            <person name="Heilman E."/>
            <person name="Heiman D."/>
            <person name="Howarth C."/>
            <person name="Mehta T."/>
            <person name="Neiman D."/>
            <person name="Pearson M."/>
            <person name="Roberts A."/>
            <person name="Saif S."/>
            <person name="Shea T."/>
            <person name="Shenoy N."/>
            <person name="Sisk P."/>
            <person name="Stolte C."/>
            <person name="Sykes S."/>
            <person name="White J."/>
            <person name="Yandava C."/>
            <person name="Haas B."/>
            <person name="Nusbaum C."/>
            <person name="Birren B."/>
        </authorList>
    </citation>
    <scope>NUCLEOTIDE SEQUENCE [LARGE SCALE GENOMIC DNA]</scope>
    <source>
        <strain evidence="3">ATCC 50818</strain>
    </source>
</reference>
<dbReference type="EMBL" id="GL832955">
    <property type="protein sequence ID" value="EGD72523.1"/>
    <property type="molecule type" value="Genomic_DNA"/>
</dbReference>
<feature type="region of interest" description="Disordered" evidence="1">
    <location>
        <begin position="1"/>
        <end position="41"/>
    </location>
</feature>
<dbReference type="InParanoid" id="F2TWS7"/>
<evidence type="ECO:0000313" key="4">
    <source>
        <dbReference type="Proteomes" id="UP000007799"/>
    </source>
</evidence>
<keyword evidence="4" id="KW-1185">Reference proteome</keyword>
<dbReference type="OrthoDB" id="312690at2759"/>
<feature type="compositionally biased region" description="Acidic residues" evidence="1">
    <location>
        <begin position="1"/>
        <end position="10"/>
    </location>
</feature>
<dbReference type="AlphaFoldDB" id="F2TWS7"/>
<evidence type="ECO:0000313" key="3">
    <source>
        <dbReference type="EMBL" id="EGD72523.1"/>
    </source>
</evidence>
<evidence type="ECO:0000259" key="2">
    <source>
        <dbReference type="PROSITE" id="PS51352"/>
    </source>
</evidence>
<dbReference type="InterPro" id="IPR013766">
    <property type="entry name" value="Thioredoxin_domain"/>
</dbReference>
<dbReference type="PROSITE" id="PS51352">
    <property type="entry name" value="THIOREDOXIN_2"/>
    <property type="match status" value="1"/>
</dbReference>
<dbReference type="InterPro" id="IPR036249">
    <property type="entry name" value="Thioredoxin-like_sf"/>
</dbReference>
<organism evidence="4">
    <name type="scientific">Salpingoeca rosetta (strain ATCC 50818 / BSB-021)</name>
    <dbReference type="NCBI Taxonomy" id="946362"/>
    <lineage>
        <taxon>Eukaryota</taxon>
        <taxon>Choanoflagellata</taxon>
        <taxon>Craspedida</taxon>
        <taxon>Salpingoecidae</taxon>
        <taxon>Salpingoeca</taxon>
    </lineage>
</organism>
<dbReference type="RefSeq" id="XP_004999092.1">
    <property type="nucleotide sequence ID" value="XM_004999035.1"/>
</dbReference>
<dbReference type="GeneID" id="16067673"/>
<evidence type="ECO:0000256" key="1">
    <source>
        <dbReference type="SAM" id="MobiDB-lite"/>
    </source>
</evidence>
<sequence length="361" mass="39232">MTSPTQDDDNSNMQRAGARKEKVEEEEEEEEEERRSEEDVVGHVKALLQRCDLPGVTALLNETIQFAFGTDEVTQDTALHLNGHISSSQQAQLESIAHGVMELGMNVLPMISIGAAPGDLCPHAEVTDLANGNQLTLDAVIGSKVALLDVWATWCEPSLEALGEYDKLLSEHESWEDSVCIATASLDDTPSEATATIAKMACERPRHLWLGREACDTYLSLSSLPAWFLFKEGRIVWRGHPASIDLDASITSLLSGGDVVEVESDEARIGDVEGLPNVENLSDEDMLEFCQALQEKTAALSLPEDSVSCCVENSIVISSTDTKKTRRVILTGPKQFEPACADLATFIRSKIAGNVLISFAD</sequence>
<name>F2TWS7_SALR5</name>
<dbReference type="Gene3D" id="3.40.30.10">
    <property type="entry name" value="Glutaredoxin"/>
    <property type="match status" value="1"/>
</dbReference>
<protein>
    <recommendedName>
        <fullName evidence="2">Thioredoxin domain-containing protein</fullName>
    </recommendedName>
</protein>
<dbReference type="Proteomes" id="UP000007799">
    <property type="component" value="Unassembled WGS sequence"/>
</dbReference>